<keyword evidence="11" id="KW-1185">Reference proteome</keyword>
<dbReference type="InterPro" id="IPR010140">
    <property type="entry name" value="Histidinol_P_phosphatase_HisJ"/>
</dbReference>
<dbReference type="SUPFAM" id="SSF89550">
    <property type="entry name" value="PHP domain-like"/>
    <property type="match status" value="1"/>
</dbReference>
<keyword evidence="5 8" id="KW-0378">Hydrolase</keyword>
<dbReference type="GO" id="GO:0004401">
    <property type="term" value="F:histidinol-phosphatase activity"/>
    <property type="evidence" value="ECO:0007669"/>
    <property type="project" value="UniProtKB-EC"/>
</dbReference>
<evidence type="ECO:0000256" key="7">
    <source>
        <dbReference type="ARBA" id="ARBA00049158"/>
    </source>
</evidence>
<keyword evidence="4 8" id="KW-0028">Amino-acid biosynthesis</keyword>
<name>A0ABS4EYD6_9CLOT</name>
<dbReference type="Pfam" id="PF02811">
    <property type="entry name" value="PHP"/>
    <property type="match status" value="1"/>
</dbReference>
<evidence type="ECO:0000256" key="6">
    <source>
        <dbReference type="ARBA" id="ARBA00023102"/>
    </source>
</evidence>
<reference evidence="10 11" key="1">
    <citation type="submission" date="2021-03" db="EMBL/GenBank/DDBJ databases">
        <title>Genomic Encyclopedia of Type Strains, Phase IV (KMG-IV): sequencing the most valuable type-strain genomes for metagenomic binning, comparative biology and taxonomic classification.</title>
        <authorList>
            <person name="Goeker M."/>
        </authorList>
    </citation>
    <scope>NUCLEOTIDE SEQUENCE [LARGE SCALE GENOMIC DNA]</scope>
    <source>
        <strain evidence="10 11">DSM 3984</strain>
    </source>
</reference>
<proteinExistence type="inferred from homology"/>
<dbReference type="PANTHER" id="PTHR21039">
    <property type="entry name" value="HISTIDINOL PHOSPHATASE-RELATED"/>
    <property type="match status" value="1"/>
</dbReference>
<dbReference type="InterPro" id="IPR016195">
    <property type="entry name" value="Pol/histidinol_Pase-like"/>
</dbReference>
<protein>
    <recommendedName>
        <fullName evidence="3 8">Histidinol-phosphatase</fullName>
        <shortName evidence="8">HolPase</shortName>
        <ecNumber evidence="3 8">3.1.3.15</ecNumber>
    </recommendedName>
</protein>
<comment type="similarity">
    <text evidence="2 8">Belongs to the PHP hydrolase family. HisK subfamily.</text>
</comment>
<evidence type="ECO:0000256" key="1">
    <source>
        <dbReference type="ARBA" id="ARBA00004970"/>
    </source>
</evidence>
<evidence type="ECO:0000256" key="5">
    <source>
        <dbReference type="ARBA" id="ARBA00022801"/>
    </source>
</evidence>
<evidence type="ECO:0000256" key="2">
    <source>
        <dbReference type="ARBA" id="ARBA00009152"/>
    </source>
</evidence>
<dbReference type="EC" id="3.1.3.15" evidence="3 8"/>
<comment type="pathway">
    <text evidence="1 8">Amino-acid biosynthesis; L-histidine biosynthesis; L-histidine from 5-phospho-alpha-D-ribose 1-diphosphate: step 8/9.</text>
</comment>
<dbReference type="NCBIfam" id="TIGR01856">
    <property type="entry name" value="hisJ_fam"/>
    <property type="match status" value="1"/>
</dbReference>
<dbReference type="InterPro" id="IPR004013">
    <property type="entry name" value="PHP_dom"/>
</dbReference>
<accession>A0ABS4EYD6</accession>
<sequence>MFFDSHMHTKFSSDSKMQIEDVIKQGQTLNIGTILTEHMDYNYPKEDLFKFDPNKFFNEYSKYRGDNLLLGVEIGLSSSSLSKNNDLSTSYPFDFILGSIHSVNDVDIFTDESKNNLTKTEYLTLYFKEMIKDIKEFDNFDSLSHIDYPCRYLKGKDKSITLSELGEYVDEIFKILIEKEKCLEINTKKFDDKNFIYSIFNLCKRYKDLGGKYVTVGSDAHNKNRIGKDFNIARDIILEANLTPVYFSERKIEIIHL</sequence>
<keyword evidence="6 8" id="KW-0368">Histidine biosynthesis</keyword>
<evidence type="ECO:0000256" key="3">
    <source>
        <dbReference type="ARBA" id="ARBA00013085"/>
    </source>
</evidence>
<feature type="domain" description="PHP" evidence="9">
    <location>
        <begin position="4"/>
        <end position="187"/>
    </location>
</feature>
<evidence type="ECO:0000313" key="11">
    <source>
        <dbReference type="Proteomes" id="UP000783390"/>
    </source>
</evidence>
<evidence type="ECO:0000313" key="10">
    <source>
        <dbReference type="EMBL" id="MBP1888994.1"/>
    </source>
</evidence>
<organism evidence="10 11">
    <name type="scientific">Clostridium moniliforme</name>
    <dbReference type="NCBI Taxonomy" id="39489"/>
    <lineage>
        <taxon>Bacteria</taxon>
        <taxon>Bacillati</taxon>
        <taxon>Bacillota</taxon>
        <taxon>Clostridia</taxon>
        <taxon>Eubacteriales</taxon>
        <taxon>Clostridiaceae</taxon>
        <taxon>Clostridium</taxon>
    </lineage>
</organism>
<evidence type="ECO:0000256" key="8">
    <source>
        <dbReference type="RuleBase" id="RU366003"/>
    </source>
</evidence>
<comment type="catalytic activity">
    <reaction evidence="7 8">
        <text>L-histidinol phosphate + H2O = L-histidinol + phosphate</text>
        <dbReference type="Rhea" id="RHEA:14465"/>
        <dbReference type="ChEBI" id="CHEBI:15377"/>
        <dbReference type="ChEBI" id="CHEBI:43474"/>
        <dbReference type="ChEBI" id="CHEBI:57699"/>
        <dbReference type="ChEBI" id="CHEBI:57980"/>
        <dbReference type="EC" id="3.1.3.15"/>
    </reaction>
</comment>
<dbReference type="Gene3D" id="3.20.20.140">
    <property type="entry name" value="Metal-dependent hydrolases"/>
    <property type="match status" value="1"/>
</dbReference>
<evidence type="ECO:0000256" key="4">
    <source>
        <dbReference type="ARBA" id="ARBA00022605"/>
    </source>
</evidence>
<dbReference type="Proteomes" id="UP000783390">
    <property type="component" value="Unassembled WGS sequence"/>
</dbReference>
<gene>
    <name evidence="10" type="ORF">J2Z53_000573</name>
</gene>
<evidence type="ECO:0000259" key="9">
    <source>
        <dbReference type="Pfam" id="PF02811"/>
    </source>
</evidence>
<dbReference type="EMBL" id="JAGGJZ010000001">
    <property type="protein sequence ID" value="MBP1888994.1"/>
    <property type="molecule type" value="Genomic_DNA"/>
</dbReference>
<dbReference type="NCBIfam" id="NF004086">
    <property type="entry name" value="PRK05588.1"/>
    <property type="match status" value="1"/>
</dbReference>
<dbReference type="PANTHER" id="PTHR21039:SF0">
    <property type="entry name" value="HISTIDINOL-PHOSPHATASE"/>
    <property type="match status" value="1"/>
</dbReference>
<dbReference type="RefSeq" id="WP_209795707.1">
    <property type="nucleotide sequence ID" value="NZ_JAGGJZ010000001.1"/>
</dbReference>
<comment type="caution">
    <text evidence="10">The sequence shown here is derived from an EMBL/GenBank/DDBJ whole genome shotgun (WGS) entry which is preliminary data.</text>
</comment>